<keyword evidence="2" id="KW-1133">Transmembrane helix</keyword>
<keyword evidence="4" id="KW-1185">Reference proteome</keyword>
<feature type="region of interest" description="Disordered" evidence="1">
    <location>
        <begin position="151"/>
        <end position="176"/>
    </location>
</feature>
<proteinExistence type="predicted"/>
<name>A0A3A8RC21_9BACT</name>
<reference evidence="4" key="1">
    <citation type="submission" date="2018-09" db="EMBL/GenBank/DDBJ databases">
        <authorList>
            <person name="Livingstone P.G."/>
            <person name="Whitworth D.E."/>
        </authorList>
    </citation>
    <scope>NUCLEOTIDE SEQUENCE [LARGE SCALE GENOMIC DNA]</scope>
    <source>
        <strain evidence="4">AB050A</strain>
    </source>
</reference>
<comment type="caution">
    <text evidence="3">The sequence shown here is derived from an EMBL/GenBank/DDBJ whole genome shotgun (WGS) entry which is preliminary data.</text>
</comment>
<evidence type="ECO:0000313" key="3">
    <source>
        <dbReference type="EMBL" id="RKH72954.1"/>
    </source>
</evidence>
<accession>A0A3A8RC21</accession>
<feature type="compositionally biased region" description="Low complexity" evidence="1">
    <location>
        <begin position="155"/>
        <end position="167"/>
    </location>
</feature>
<keyword evidence="2" id="KW-0472">Membrane</keyword>
<feature type="transmembrane region" description="Helical" evidence="2">
    <location>
        <begin position="130"/>
        <end position="149"/>
    </location>
</feature>
<keyword evidence="2" id="KW-0812">Transmembrane</keyword>
<protein>
    <submittedName>
        <fullName evidence="3">DUF3592 domain-containing protein</fullName>
    </submittedName>
</protein>
<sequence>MSLSRGLPSPWKQRRTEASMNLTYLLFSVGVPFAMLVFIWRRYDRTQRLRQEGMRVQGTVLRIDPADSDSPAVLHYRFELPDGTPLTNKYQQHRESWAHLTPGAPIDIDYLPGNPKHNQPAGKGTSAVEFVLWAAVIVLFAMLSVGMNLRDPESPAEAPPQAAQPVPLKAYAPPSP</sequence>
<evidence type="ECO:0000256" key="2">
    <source>
        <dbReference type="SAM" id="Phobius"/>
    </source>
</evidence>
<dbReference type="EMBL" id="RAWK01000019">
    <property type="protein sequence ID" value="RKH72954.1"/>
    <property type="molecule type" value="Genomic_DNA"/>
</dbReference>
<feature type="transmembrane region" description="Helical" evidence="2">
    <location>
        <begin position="20"/>
        <end position="40"/>
    </location>
</feature>
<dbReference type="Proteomes" id="UP000267003">
    <property type="component" value="Unassembled WGS sequence"/>
</dbReference>
<evidence type="ECO:0000313" key="4">
    <source>
        <dbReference type="Proteomes" id="UP000267003"/>
    </source>
</evidence>
<gene>
    <name evidence="3" type="ORF">D7W81_05030</name>
</gene>
<organism evidence="3 4">
    <name type="scientific">Corallococcus aberystwythensis</name>
    <dbReference type="NCBI Taxonomy" id="2316722"/>
    <lineage>
        <taxon>Bacteria</taxon>
        <taxon>Pseudomonadati</taxon>
        <taxon>Myxococcota</taxon>
        <taxon>Myxococcia</taxon>
        <taxon>Myxococcales</taxon>
        <taxon>Cystobacterineae</taxon>
        <taxon>Myxococcaceae</taxon>
        <taxon>Corallococcus</taxon>
    </lineage>
</organism>
<dbReference type="AlphaFoldDB" id="A0A3A8RC21"/>
<evidence type="ECO:0000256" key="1">
    <source>
        <dbReference type="SAM" id="MobiDB-lite"/>
    </source>
</evidence>